<dbReference type="InterPro" id="IPR036390">
    <property type="entry name" value="WH_DNA-bd_sf"/>
</dbReference>
<dbReference type="InterPro" id="IPR036388">
    <property type="entry name" value="WH-like_DNA-bd_sf"/>
</dbReference>
<protein>
    <submittedName>
        <fullName evidence="6">Crp/Fnr family transcriptional regulator</fullName>
    </submittedName>
</protein>
<evidence type="ECO:0000256" key="1">
    <source>
        <dbReference type="ARBA" id="ARBA00023015"/>
    </source>
</evidence>
<dbReference type="CDD" id="cd00038">
    <property type="entry name" value="CAP_ED"/>
    <property type="match status" value="1"/>
</dbReference>
<dbReference type="Pfam" id="PF00027">
    <property type="entry name" value="cNMP_binding"/>
    <property type="match status" value="1"/>
</dbReference>
<organism evidence="6 7">
    <name type="scientific">Chromobacterium phragmitis</name>
    <dbReference type="NCBI Taxonomy" id="2202141"/>
    <lineage>
        <taxon>Bacteria</taxon>
        <taxon>Pseudomonadati</taxon>
        <taxon>Pseudomonadota</taxon>
        <taxon>Betaproteobacteria</taxon>
        <taxon>Neisseriales</taxon>
        <taxon>Chromobacteriaceae</taxon>
        <taxon>Chromobacterium</taxon>
    </lineage>
</organism>
<feature type="domain" description="Cyclic nucleotide-binding" evidence="4">
    <location>
        <begin position="60"/>
        <end position="159"/>
    </location>
</feature>
<keyword evidence="1" id="KW-0805">Transcription regulation</keyword>
<dbReference type="RefSeq" id="WP_347950002.1">
    <property type="nucleotide sequence ID" value="NZ_JBDXMI010000001.1"/>
</dbReference>
<proteinExistence type="predicted"/>
<dbReference type="InterPro" id="IPR014710">
    <property type="entry name" value="RmlC-like_jellyroll"/>
</dbReference>
<dbReference type="Gene3D" id="1.10.10.10">
    <property type="entry name" value="Winged helix-like DNA-binding domain superfamily/Winged helix DNA-binding domain"/>
    <property type="match status" value="1"/>
</dbReference>
<dbReference type="SMART" id="SM00100">
    <property type="entry name" value="cNMP"/>
    <property type="match status" value="1"/>
</dbReference>
<name>A0ABV0IX97_9NEIS</name>
<dbReference type="SUPFAM" id="SSF51206">
    <property type="entry name" value="cAMP-binding domain-like"/>
    <property type="match status" value="1"/>
</dbReference>
<dbReference type="PANTHER" id="PTHR24567">
    <property type="entry name" value="CRP FAMILY TRANSCRIPTIONAL REGULATORY PROTEIN"/>
    <property type="match status" value="1"/>
</dbReference>
<keyword evidence="2" id="KW-0238">DNA-binding</keyword>
<dbReference type="PROSITE" id="PS50042">
    <property type="entry name" value="CNMP_BINDING_3"/>
    <property type="match status" value="1"/>
</dbReference>
<gene>
    <name evidence="6" type="ORF">ABI908_17575</name>
</gene>
<feature type="domain" description="HTH crp-type" evidence="5">
    <location>
        <begin position="193"/>
        <end position="266"/>
    </location>
</feature>
<reference evidence="6 7" key="1">
    <citation type="submission" date="2024-05" db="EMBL/GenBank/DDBJ databases">
        <authorList>
            <person name="De Oliveira J.P."/>
            <person name="Noriler S.A."/>
            <person name="De Oliveira A.G."/>
            <person name="Sipoli D.S."/>
        </authorList>
    </citation>
    <scope>NUCLEOTIDE SEQUENCE [LARGE SCALE GENOMIC DNA]</scope>
    <source>
        <strain evidence="6 7">LABIM192</strain>
    </source>
</reference>
<keyword evidence="7" id="KW-1185">Reference proteome</keyword>
<dbReference type="Pfam" id="PF13545">
    <property type="entry name" value="HTH_Crp_2"/>
    <property type="match status" value="1"/>
</dbReference>
<sequence length="282" mass="30914">MFSFFKKKPKPAETPLIETPVADALEPTPPAAPAPQAAVLAALSASAPPSLPADLVGLPLLQDLPDELIRHLARHGIPADGRQRKLLFLRGDPDSFVGLVLRGGVYHSLQEPDGHEVIMDRTLPGEMVGESALLRPERRSCNALLGRNSLLLLLHQQHFAPLQACAPLISRIQQQLCARLQRISSFVETVCLYRLEARLARHLLAEMALNGRPSSGGTLLPMPANQGTLAAMLNASRPRLNAQLKQWQRDGLIQLTRHALQIRDPARLLRIARQDGQINPKT</sequence>
<keyword evidence="3" id="KW-0804">Transcription</keyword>
<dbReference type="SUPFAM" id="SSF46785">
    <property type="entry name" value="Winged helix' DNA-binding domain"/>
    <property type="match status" value="1"/>
</dbReference>
<accession>A0ABV0IX97</accession>
<dbReference type="InterPro" id="IPR050397">
    <property type="entry name" value="Env_Response_Regulators"/>
</dbReference>
<comment type="caution">
    <text evidence="6">The sequence shown here is derived from an EMBL/GenBank/DDBJ whole genome shotgun (WGS) entry which is preliminary data.</text>
</comment>
<evidence type="ECO:0000256" key="2">
    <source>
        <dbReference type="ARBA" id="ARBA00023125"/>
    </source>
</evidence>
<dbReference type="PANTHER" id="PTHR24567:SF74">
    <property type="entry name" value="HTH-TYPE TRANSCRIPTIONAL REGULATOR ARCR"/>
    <property type="match status" value="1"/>
</dbReference>
<evidence type="ECO:0000259" key="4">
    <source>
        <dbReference type="PROSITE" id="PS50042"/>
    </source>
</evidence>
<dbReference type="InterPro" id="IPR012318">
    <property type="entry name" value="HTH_CRP"/>
</dbReference>
<evidence type="ECO:0000256" key="3">
    <source>
        <dbReference type="ARBA" id="ARBA00023163"/>
    </source>
</evidence>
<dbReference type="Proteomes" id="UP001462502">
    <property type="component" value="Unassembled WGS sequence"/>
</dbReference>
<dbReference type="EMBL" id="JBDXMI010000001">
    <property type="protein sequence ID" value="MEO9385910.1"/>
    <property type="molecule type" value="Genomic_DNA"/>
</dbReference>
<evidence type="ECO:0000313" key="6">
    <source>
        <dbReference type="EMBL" id="MEO9385910.1"/>
    </source>
</evidence>
<dbReference type="PROSITE" id="PS51063">
    <property type="entry name" value="HTH_CRP_2"/>
    <property type="match status" value="1"/>
</dbReference>
<dbReference type="Gene3D" id="2.60.120.10">
    <property type="entry name" value="Jelly Rolls"/>
    <property type="match status" value="1"/>
</dbReference>
<dbReference type="InterPro" id="IPR000595">
    <property type="entry name" value="cNMP-bd_dom"/>
</dbReference>
<evidence type="ECO:0000313" key="7">
    <source>
        <dbReference type="Proteomes" id="UP001462502"/>
    </source>
</evidence>
<dbReference type="InterPro" id="IPR018490">
    <property type="entry name" value="cNMP-bd_dom_sf"/>
</dbReference>
<evidence type="ECO:0000259" key="5">
    <source>
        <dbReference type="PROSITE" id="PS51063"/>
    </source>
</evidence>